<evidence type="ECO:0000313" key="2">
    <source>
        <dbReference type="EMBL" id="BAD44795.1"/>
    </source>
</evidence>
<evidence type="ECO:0000313" key="3">
    <source>
        <dbReference type="Proteomes" id="UP000000763"/>
    </source>
</evidence>
<reference evidence="3" key="2">
    <citation type="journal article" date="2008" name="Nucleic Acids Res.">
        <title>The rice annotation project database (RAP-DB): 2008 update.</title>
        <authorList>
            <consortium name="The rice annotation project (RAP)"/>
        </authorList>
    </citation>
    <scope>GENOME REANNOTATION</scope>
    <source>
        <strain evidence="3">cv. Nipponbare</strain>
    </source>
</reference>
<dbReference type="EMBL" id="AP000391">
    <property type="protein sequence ID" value="BAD44795.1"/>
    <property type="molecule type" value="Genomic_DNA"/>
</dbReference>
<dbReference type="Proteomes" id="UP000000763">
    <property type="component" value="Chromosome 6"/>
</dbReference>
<protein>
    <submittedName>
        <fullName evidence="2">Epstein-Barr virus EBNA-1-like</fullName>
    </submittedName>
</protein>
<proteinExistence type="predicted"/>
<name>Q658H2_ORYSJ</name>
<gene>
    <name evidence="2" type="primary">P0538C01.21</name>
</gene>
<accession>Q658H2</accession>
<feature type="compositionally biased region" description="Basic and acidic residues" evidence="1">
    <location>
        <begin position="169"/>
        <end position="187"/>
    </location>
</feature>
<organism evidence="2 3">
    <name type="scientific">Oryza sativa subsp. japonica</name>
    <name type="common">Rice</name>
    <dbReference type="NCBI Taxonomy" id="39947"/>
    <lineage>
        <taxon>Eukaryota</taxon>
        <taxon>Viridiplantae</taxon>
        <taxon>Streptophyta</taxon>
        <taxon>Embryophyta</taxon>
        <taxon>Tracheophyta</taxon>
        <taxon>Spermatophyta</taxon>
        <taxon>Magnoliopsida</taxon>
        <taxon>Liliopsida</taxon>
        <taxon>Poales</taxon>
        <taxon>Poaceae</taxon>
        <taxon>BOP clade</taxon>
        <taxon>Oryzoideae</taxon>
        <taxon>Oryzeae</taxon>
        <taxon>Oryzinae</taxon>
        <taxon>Oryza</taxon>
        <taxon>Oryza sativa</taxon>
    </lineage>
</organism>
<feature type="region of interest" description="Disordered" evidence="1">
    <location>
        <begin position="143"/>
        <end position="187"/>
    </location>
</feature>
<evidence type="ECO:0000256" key="1">
    <source>
        <dbReference type="SAM" id="MobiDB-lite"/>
    </source>
</evidence>
<feature type="region of interest" description="Disordered" evidence="1">
    <location>
        <begin position="1"/>
        <end position="23"/>
    </location>
</feature>
<dbReference type="AlphaFoldDB" id="Q658H2"/>
<sequence length="300" mass="32426">MDGGRRRCSPELVGTSSAKGRCTGVTTRTRGIMPSAWMHRRWLDNVESRRRTPAAAKEGKGDETMRGRFLAARASTRLRDCIPSTGLGGVTPRGAGDERWLAVASGNGGETVPGGGETWGGAYRLRGGRGRRRAPGVPFRVLARTGSSGTRDDGGRSGSELALGAHGQNGDRGHDAGEEEKEEKKEGKEACLLPLWKKKEGERAMRQKEEELCLHSLEWSGWEWLGRVDDDGDAGGVVWKGAATGRQTRAQAWQVLMAAATGRRDECAISDLAGHGFEEEGYPVVDYESDLQTTMSTTVR</sequence>
<reference evidence="3" key="1">
    <citation type="journal article" date="2005" name="Nature">
        <title>The map-based sequence of the rice genome.</title>
        <authorList>
            <consortium name="International rice genome sequencing project (IRGSP)"/>
            <person name="Matsumoto T."/>
            <person name="Wu J."/>
            <person name="Kanamori H."/>
            <person name="Katayose Y."/>
            <person name="Fujisawa M."/>
            <person name="Namiki N."/>
            <person name="Mizuno H."/>
            <person name="Yamamoto K."/>
            <person name="Antonio B.A."/>
            <person name="Baba T."/>
            <person name="Sakata K."/>
            <person name="Nagamura Y."/>
            <person name="Aoki H."/>
            <person name="Arikawa K."/>
            <person name="Arita K."/>
            <person name="Bito T."/>
            <person name="Chiden Y."/>
            <person name="Fujitsuka N."/>
            <person name="Fukunaka R."/>
            <person name="Hamada M."/>
            <person name="Harada C."/>
            <person name="Hayashi A."/>
            <person name="Hijishita S."/>
            <person name="Honda M."/>
            <person name="Hosokawa S."/>
            <person name="Ichikawa Y."/>
            <person name="Idonuma A."/>
            <person name="Iijima M."/>
            <person name="Ikeda M."/>
            <person name="Ikeno M."/>
            <person name="Ito K."/>
            <person name="Ito S."/>
            <person name="Ito T."/>
            <person name="Ito Y."/>
            <person name="Ito Y."/>
            <person name="Iwabuchi A."/>
            <person name="Kamiya K."/>
            <person name="Karasawa W."/>
            <person name="Kurita K."/>
            <person name="Katagiri S."/>
            <person name="Kikuta A."/>
            <person name="Kobayashi H."/>
            <person name="Kobayashi N."/>
            <person name="Machita K."/>
            <person name="Maehara T."/>
            <person name="Masukawa M."/>
            <person name="Mizubayashi T."/>
            <person name="Mukai Y."/>
            <person name="Nagasaki H."/>
            <person name="Nagata Y."/>
            <person name="Naito S."/>
            <person name="Nakashima M."/>
            <person name="Nakama Y."/>
            <person name="Nakamichi Y."/>
            <person name="Nakamura M."/>
            <person name="Meguro A."/>
            <person name="Negishi M."/>
            <person name="Ohta I."/>
            <person name="Ohta T."/>
            <person name="Okamoto M."/>
            <person name="Ono N."/>
            <person name="Saji S."/>
            <person name="Sakaguchi M."/>
            <person name="Sakai K."/>
            <person name="Shibata M."/>
            <person name="Shimokawa T."/>
            <person name="Song J."/>
            <person name="Takazaki Y."/>
            <person name="Terasawa K."/>
            <person name="Tsugane M."/>
            <person name="Tsuji K."/>
            <person name="Ueda S."/>
            <person name="Waki K."/>
            <person name="Yamagata H."/>
            <person name="Yamamoto M."/>
            <person name="Yamamoto S."/>
            <person name="Yamane H."/>
            <person name="Yoshiki S."/>
            <person name="Yoshihara R."/>
            <person name="Yukawa K."/>
            <person name="Zhong H."/>
            <person name="Yano M."/>
            <person name="Yuan Q."/>
            <person name="Ouyang S."/>
            <person name="Liu J."/>
            <person name="Jones K.M."/>
            <person name="Gansberger K."/>
            <person name="Moffat K."/>
            <person name="Hill J."/>
            <person name="Bera J."/>
            <person name="Fadrosh D."/>
            <person name="Jin S."/>
            <person name="Johri S."/>
            <person name="Kim M."/>
            <person name="Overton L."/>
            <person name="Reardon M."/>
            <person name="Tsitrin T."/>
            <person name="Vuong H."/>
            <person name="Weaver B."/>
            <person name="Ciecko A."/>
            <person name="Tallon L."/>
            <person name="Jackson J."/>
            <person name="Pai G."/>
            <person name="Aken S.V."/>
            <person name="Utterback T."/>
            <person name="Reidmuller S."/>
            <person name="Feldblyum T."/>
            <person name="Hsiao J."/>
            <person name="Zismann V."/>
            <person name="Iobst S."/>
            <person name="de Vazeille A.R."/>
            <person name="Buell C.R."/>
            <person name="Ying K."/>
            <person name="Li Y."/>
            <person name="Lu T."/>
            <person name="Huang Y."/>
            <person name="Zhao Q."/>
            <person name="Feng Q."/>
            <person name="Zhang L."/>
            <person name="Zhu J."/>
            <person name="Weng Q."/>
            <person name="Mu J."/>
            <person name="Lu Y."/>
            <person name="Fan D."/>
            <person name="Liu Y."/>
            <person name="Guan J."/>
            <person name="Zhang Y."/>
            <person name="Yu S."/>
            <person name="Liu X."/>
            <person name="Zhang Y."/>
            <person name="Hong G."/>
            <person name="Han B."/>
            <person name="Choisne N."/>
            <person name="Demange N."/>
            <person name="Orjeda G."/>
            <person name="Samain S."/>
            <person name="Cattolico L."/>
            <person name="Pelletier E."/>
            <person name="Couloux A."/>
            <person name="Segurens B."/>
            <person name="Wincker P."/>
            <person name="D'Hont A."/>
            <person name="Scarpelli C."/>
            <person name="Weissenbach J."/>
            <person name="Salanoubat M."/>
            <person name="Quetier F."/>
            <person name="Yu Y."/>
            <person name="Kim H.R."/>
            <person name="Rambo T."/>
            <person name="Currie J."/>
            <person name="Collura K."/>
            <person name="Luo M."/>
            <person name="Yang T."/>
            <person name="Ammiraju J.S.S."/>
            <person name="Engler F."/>
            <person name="Soderlund C."/>
            <person name="Wing R.A."/>
            <person name="Palmer L.E."/>
            <person name="de la Bastide M."/>
            <person name="Spiegel L."/>
            <person name="Nascimento L."/>
            <person name="Zutavern T."/>
            <person name="O'Shaughnessy A."/>
            <person name="Dike S."/>
            <person name="Dedhia N."/>
            <person name="Preston R."/>
            <person name="Balija V."/>
            <person name="McCombie W.R."/>
            <person name="Chow T."/>
            <person name="Chen H."/>
            <person name="Chung M."/>
            <person name="Chen C."/>
            <person name="Shaw J."/>
            <person name="Wu H."/>
            <person name="Hsiao K."/>
            <person name="Chao Y."/>
            <person name="Chu M."/>
            <person name="Cheng C."/>
            <person name="Hour A."/>
            <person name="Lee P."/>
            <person name="Lin S."/>
            <person name="Lin Y."/>
            <person name="Liou J."/>
            <person name="Liu S."/>
            <person name="Hsing Y."/>
            <person name="Raghuvanshi S."/>
            <person name="Mohanty A."/>
            <person name="Bharti A.K."/>
            <person name="Gaur A."/>
            <person name="Gupta V."/>
            <person name="Kumar D."/>
            <person name="Ravi V."/>
            <person name="Vij S."/>
            <person name="Kapur A."/>
            <person name="Khurana P."/>
            <person name="Khurana P."/>
            <person name="Khurana J.P."/>
            <person name="Tyagi A.K."/>
            <person name="Gaikwad K."/>
            <person name="Singh A."/>
            <person name="Dalal V."/>
            <person name="Srivastava S."/>
            <person name="Dixit A."/>
            <person name="Pal A.K."/>
            <person name="Ghazi I.A."/>
            <person name="Yadav M."/>
            <person name="Pandit A."/>
            <person name="Bhargava A."/>
            <person name="Sureshbabu K."/>
            <person name="Batra K."/>
            <person name="Sharma T.R."/>
            <person name="Mohapatra T."/>
            <person name="Singh N.K."/>
            <person name="Messing J."/>
            <person name="Nelson A.B."/>
            <person name="Fuks G."/>
            <person name="Kavchok S."/>
            <person name="Keizer G."/>
            <person name="Linton E."/>
            <person name="Llaca V."/>
            <person name="Song R."/>
            <person name="Tanyolac B."/>
            <person name="Young S."/>
            <person name="Ho-Il K."/>
            <person name="Hahn J.H."/>
            <person name="Sangsakoo G."/>
            <person name="Vanavichit A."/>
            <person name="de Mattos Luiz.A.T."/>
            <person name="Zimmer P.D."/>
            <person name="Malone G."/>
            <person name="Dellagostin O."/>
            <person name="de Oliveira A.C."/>
            <person name="Bevan M."/>
            <person name="Bancroft I."/>
            <person name="Minx P."/>
            <person name="Cordum H."/>
            <person name="Wilson R."/>
            <person name="Cheng Z."/>
            <person name="Jin W."/>
            <person name="Jiang J."/>
            <person name="Leong S.A."/>
            <person name="Iwama H."/>
            <person name="Gojobori T."/>
            <person name="Itoh T."/>
            <person name="Niimura Y."/>
            <person name="Fujii Y."/>
            <person name="Habara T."/>
            <person name="Sakai H."/>
            <person name="Sato Y."/>
            <person name="Wilson G."/>
            <person name="Kumar K."/>
            <person name="McCouch S."/>
            <person name="Juretic N."/>
            <person name="Hoen D."/>
            <person name="Wright S."/>
            <person name="Bruskiewich R."/>
            <person name="Bureau T."/>
            <person name="Miyao A."/>
            <person name="Hirochika H."/>
            <person name="Nishikawa T."/>
            <person name="Kadowaki K."/>
            <person name="Sugiura M."/>
            <person name="Burr B."/>
            <person name="Sasaki T."/>
        </authorList>
    </citation>
    <scope>NUCLEOTIDE SEQUENCE [LARGE SCALE GENOMIC DNA]</scope>
    <source>
        <strain evidence="3">cv. Nipponbare</strain>
    </source>
</reference>